<feature type="compositionally biased region" description="Low complexity" evidence="8">
    <location>
        <begin position="443"/>
        <end position="480"/>
    </location>
</feature>
<evidence type="ECO:0000256" key="7">
    <source>
        <dbReference type="ARBA" id="ARBA00023002"/>
    </source>
</evidence>
<name>A0A848LIM0_9BACT</name>
<keyword evidence="9" id="KW-0503">Monooxygenase</keyword>
<comment type="pathway">
    <text evidence="2">Siderophore biosynthesis.</text>
</comment>
<keyword evidence="4" id="KW-0285">Flavoprotein</keyword>
<keyword evidence="5" id="KW-0274">FAD</keyword>
<evidence type="ECO:0000256" key="5">
    <source>
        <dbReference type="ARBA" id="ARBA00022827"/>
    </source>
</evidence>
<evidence type="ECO:0000256" key="8">
    <source>
        <dbReference type="SAM" id="MobiDB-lite"/>
    </source>
</evidence>
<dbReference type="Proteomes" id="UP000518300">
    <property type="component" value="Unassembled WGS sequence"/>
</dbReference>
<feature type="region of interest" description="Disordered" evidence="8">
    <location>
        <begin position="441"/>
        <end position="480"/>
    </location>
</feature>
<protein>
    <submittedName>
        <fullName evidence="9">SidA/IucD/PvdA family monooxygenase</fullName>
    </submittedName>
</protein>
<evidence type="ECO:0000256" key="3">
    <source>
        <dbReference type="ARBA" id="ARBA00007588"/>
    </source>
</evidence>
<dbReference type="InterPro" id="IPR036188">
    <property type="entry name" value="FAD/NAD-bd_sf"/>
</dbReference>
<dbReference type="Gene3D" id="3.50.50.60">
    <property type="entry name" value="FAD/NAD(P)-binding domain"/>
    <property type="match status" value="1"/>
</dbReference>
<sequence length="480" mass="53393">MNVVTPDSSPLHTEHDVVAIGCGPFNLGLAALASTVKGLDLVVLESRPELRWHPGLMFDEALLQLSFLADLVTLVDPTHPLSFLAYLKDKDRLYPFYIRERFHPTRREYEDYLRWAVAQLPSVRFSHQVESVDWDAERQRFILKVLRGDGRRLQMTARDVVIGIGTEPSLPKALASLPASKRVHTGEYLHRQPEVEAARHVTVVGSGQSGAEVALHLLQRNLAGGGAVSWLTRTVSFAPLDYTKLTLEMTTPAYVKYFHALPQPTKDRLVAEQWRHYKGISTETLEQVHDLLYRRELEQGLADVELRCGVAVDDASVDGSGKVVLRCRHLDTGATFEHSTELVVAATGYKQRSPVFLRPMDGLMRWDEQGRYKVRLDYSVELAPEVSGRMFVTHADLHSHGVAAPDLGVSGFRNATILNTIMGREVFRLPQRTAFSRFGVPETPARARPQAQPQTPVPADVPVVPDGALRAPAARASEAS</sequence>
<dbReference type="EMBL" id="JABBJJ010000103">
    <property type="protein sequence ID" value="NMO17571.1"/>
    <property type="molecule type" value="Genomic_DNA"/>
</dbReference>
<proteinExistence type="inferred from homology"/>
<dbReference type="PANTHER" id="PTHR42802:SF1">
    <property type="entry name" value="L-ORNITHINE N(5)-MONOOXYGENASE"/>
    <property type="match status" value="1"/>
</dbReference>
<accession>A0A848LIM0</accession>
<dbReference type="Pfam" id="PF13434">
    <property type="entry name" value="Lys_Orn_oxgnase"/>
    <property type="match status" value="1"/>
</dbReference>
<organism evidence="9 10">
    <name type="scientific">Pyxidicoccus fallax</name>
    <dbReference type="NCBI Taxonomy" id="394095"/>
    <lineage>
        <taxon>Bacteria</taxon>
        <taxon>Pseudomonadati</taxon>
        <taxon>Myxococcota</taxon>
        <taxon>Myxococcia</taxon>
        <taxon>Myxococcales</taxon>
        <taxon>Cystobacterineae</taxon>
        <taxon>Myxococcaceae</taxon>
        <taxon>Pyxidicoccus</taxon>
    </lineage>
</organism>
<comment type="cofactor">
    <cofactor evidence="1">
        <name>FAD</name>
        <dbReference type="ChEBI" id="CHEBI:57692"/>
    </cofactor>
</comment>
<dbReference type="PANTHER" id="PTHR42802">
    <property type="entry name" value="MONOOXYGENASE"/>
    <property type="match status" value="1"/>
</dbReference>
<keyword evidence="7" id="KW-0560">Oxidoreductase</keyword>
<dbReference type="InterPro" id="IPR025700">
    <property type="entry name" value="Lys/Orn_oxygenase"/>
</dbReference>
<dbReference type="AlphaFoldDB" id="A0A848LIM0"/>
<evidence type="ECO:0000313" key="10">
    <source>
        <dbReference type="Proteomes" id="UP000518300"/>
    </source>
</evidence>
<dbReference type="GO" id="GO:0004497">
    <property type="term" value="F:monooxygenase activity"/>
    <property type="evidence" value="ECO:0007669"/>
    <property type="project" value="UniProtKB-KW"/>
</dbReference>
<evidence type="ECO:0000313" key="9">
    <source>
        <dbReference type="EMBL" id="NMO17571.1"/>
    </source>
</evidence>
<evidence type="ECO:0000256" key="6">
    <source>
        <dbReference type="ARBA" id="ARBA00022857"/>
    </source>
</evidence>
<evidence type="ECO:0000256" key="4">
    <source>
        <dbReference type="ARBA" id="ARBA00022630"/>
    </source>
</evidence>
<keyword evidence="6" id="KW-0521">NADP</keyword>
<gene>
    <name evidence="9" type="ORF">HG543_22285</name>
</gene>
<keyword evidence="10" id="KW-1185">Reference proteome</keyword>
<reference evidence="9 10" key="1">
    <citation type="submission" date="2020-04" db="EMBL/GenBank/DDBJ databases">
        <title>Draft genome of Pyxidicoccus fallax type strain.</title>
        <authorList>
            <person name="Whitworth D.E."/>
        </authorList>
    </citation>
    <scope>NUCLEOTIDE SEQUENCE [LARGE SCALE GENOMIC DNA]</scope>
    <source>
        <strain evidence="9 10">DSM 14698</strain>
    </source>
</reference>
<dbReference type="RefSeq" id="WP_169346851.1">
    <property type="nucleotide sequence ID" value="NZ_JABBJJ010000103.1"/>
</dbReference>
<dbReference type="PRINTS" id="PR00368">
    <property type="entry name" value="FADPNR"/>
</dbReference>
<evidence type="ECO:0000256" key="1">
    <source>
        <dbReference type="ARBA" id="ARBA00001974"/>
    </source>
</evidence>
<evidence type="ECO:0000256" key="2">
    <source>
        <dbReference type="ARBA" id="ARBA00004924"/>
    </source>
</evidence>
<comment type="caution">
    <text evidence="9">The sequence shown here is derived from an EMBL/GenBank/DDBJ whole genome shotgun (WGS) entry which is preliminary data.</text>
</comment>
<comment type="similarity">
    <text evidence="3">Belongs to the lysine N(6)-hydroxylase/L-ornithine N(5)-oxygenase family.</text>
</comment>
<dbReference type="SUPFAM" id="SSF51905">
    <property type="entry name" value="FAD/NAD(P)-binding domain"/>
    <property type="match status" value="2"/>
</dbReference>